<evidence type="ECO:0000313" key="2">
    <source>
        <dbReference type="Proteomes" id="UP001597079"/>
    </source>
</evidence>
<gene>
    <name evidence="1" type="ORF">ACFSB2_22915</name>
</gene>
<dbReference type="EMBL" id="JBHUCX010000092">
    <property type="protein sequence ID" value="MFD1677516.1"/>
    <property type="molecule type" value="Genomic_DNA"/>
</dbReference>
<dbReference type="Pfam" id="PF08741">
    <property type="entry name" value="YwhD"/>
    <property type="match status" value="1"/>
</dbReference>
<sequence>MQKLSLTGKAKHQTDDQMKGLSAVLVDGDDIFVDNGAIHAKSRLEVGIQFVKSLDEVPNARHIQGLWITLKRQENGLGFTGAMPFDLWIDAGQKIGYKKLSEQVNNMDKAVRGMVDLSKLEPSLRMSIGQYLQKIRPDLWENASADFRHAFALDEK</sequence>
<evidence type="ECO:0000313" key="1">
    <source>
        <dbReference type="EMBL" id="MFD1677516.1"/>
    </source>
</evidence>
<comment type="caution">
    <text evidence="1">The sequence shown here is derived from an EMBL/GenBank/DDBJ whole genome shotgun (WGS) entry which is preliminary data.</text>
</comment>
<dbReference type="InterPro" id="IPR014852">
    <property type="entry name" value="YwhD"/>
</dbReference>
<name>A0ABW4JM61_9BACL</name>
<dbReference type="RefSeq" id="WP_377945406.1">
    <property type="nucleotide sequence ID" value="NZ_JBHUCX010000092.1"/>
</dbReference>
<keyword evidence="2" id="KW-1185">Reference proteome</keyword>
<dbReference type="Proteomes" id="UP001597079">
    <property type="component" value="Unassembled WGS sequence"/>
</dbReference>
<reference evidence="2" key="1">
    <citation type="journal article" date="2019" name="Int. J. Syst. Evol. Microbiol.">
        <title>The Global Catalogue of Microorganisms (GCM) 10K type strain sequencing project: providing services to taxonomists for standard genome sequencing and annotation.</title>
        <authorList>
            <consortium name="The Broad Institute Genomics Platform"/>
            <consortium name="The Broad Institute Genome Sequencing Center for Infectious Disease"/>
            <person name="Wu L."/>
            <person name="Ma J."/>
        </authorList>
    </citation>
    <scope>NUCLEOTIDE SEQUENCE [LARGE SCALE GENOMIC DNA]</scope>
    <source>
        <strain evidence="2">CGMCC 1.12286</strain>
    </source>
</reference>
<organism evidence="1 2">
    <name type="scientific">Alicyclobacillus fodiniaquatilis</name>
    <dbReference type="NCBI Taxonomy" id="1661150"/>
    <lineage>
        <taxon>Bacteria</taxon>
        <taxon>Bacillati</taxon>
        <taxon>Bacillota</taxon>
        <taxon>Bacilli</taxon>
        <taxon>Bacillales</taxon>
        <taxon>Alicyclobacillaceae</taxon>
        <taxon>Alicyclobacillus</taxon>
    </lineage>
</organism>
<accession>A0ABW4JM61</accession>
<protein>
    <submittedName>
        <fullName evidence="1">YwhD family protein</fullName>
    </submittedName>
</protein>
<proteinExistence type="predicted"/>